<name>A0ACA9NHV3_9GLOM</name>
<feature type="non-terminal residue" evidence="1">
    <location>
        <position position="1"/>
    </location>
</feature>
<protein>
    <submittedName>
        <fullName evidence="1">10523_t:CDS:1</fullName>
    </submittedName>
</protein>
<evidence type="ECO:0000313" key="1">
    <source>
        <dbReference type="EMBL" id="CAG8658434.1"/>
    </source>
</evidence>
<organism evidence="1 2">
    <name type="scientific">Scutellospora calospora</name>
    <dbReference type="NCBI Taxonomy" id="85575"/>
    <lineage>
        <taxon>Eukaryota</taxon>
        <taxon>Fungi</taxon>
        <taxon>Fungi incertae sedis</taxon>
        <taxon>Mucoromycota</taxon>
        <taxon>Glomeromycotina</taxon>
        <taxon>Glomeromycetes</taxon>
        <taxon>Diversisporales</taxon>
        <taxon>Gigasporaceae</taxon>
        <taxon>Scutellospora</taxon>
    </lineage>
</organism>
<dbReference type="Proteomes" id="UP000789860">
    <property type="component" value="Unassembled WGS sequence"/>
</dbReference>
<dbReference type="EMBL" id="CAJVPM010025565">
    <property type="protein sequence ID" value="CAG8658434.1"/>
    <property type="molecule type" value="Genomic_DNA"/>
</dbReference>
<reference evidence="1" key="1">
    <citation type="submission" date="2021-06" db="EMBL/GenBank/DDBJ databases">
        <authorList>
            <person name="Kallberg Y."/>
            <person name="Tangrot J."/>
            <person name="Rosling A."/>
        </authorList>
    </citation>
    <scope>NUCLEOTIDE SEQUENCE</scope>
    <source>
        <strain evidence="1">AU212A</strain>
    </source>
</reference>
<accession>A0ACA9NHV3</accession>
<sequence>ANSYYISDEFDMNSEENIEKDKANNVNNNIKDDRVNIRMKIEEKKVKDNIIIIKKNNK</sequence>
<gene>
    <name evidence="1" type="ORF">SCALOS_LOCUS8940</name>
</gene>
<comment type="caution">
    <text evidence="1">The sequence shown here is derived from an EMBL/GenBank/DDBJ whole genome shotgun (WGS) entry which is preliminary data.</text>
</comment>
<feature type="non-terminal residue" evidence="1">
    <location>
        <position position="58"/>
    </location>
</feature>
<evidence type="ECO:0000313" key="2">
    <source>
        <dbReference type="Proteomes" id="UP000789860"/>
    </source>
</evidence>
<keyword evidence="2" id="KW-1185">Reference proteome</keyword>
<proteinExistence type="predicted"/>